<keyword evidence="2" id="KW-1185">Reference proteome</keyword>
<dbReference type="AlphaFoldDB" id="A0A0F0LVE0"/>
<evidence type="ECO:0000313" key="2">
    <source>
        <dbReference type="Proteomes" id="UP000033451"/>
    </source>
</evidence>
<dbReference type="OrthoDB" id="5517693at2"/>
<gene>
    <name evidence="1" type="ORF">RR49_00985</name>
</gene>
<accession>A0A0F0LVE0</accession>
<evidence type="ECO:0000313" key="1">
    <source>
        <dbReference type="EMBL" id="KJL37262.1"/>
    </source>
</evidence>
<dbReference type="EMBL" id="JYIY01000067">
    <property type="protein sequence ID" value="KJL37262.1"/>
    <property type="molecule type" value="Genomic_DNA"/>
</dbReference>
<organism evidence="1 2">
    <name type="scientific">Microbacterium ginsengisoli</name>
    <dbReference type="NCBI Taxonomy" id="400772"/>
    <lineage>
        <taxon>Bacteria</taxon>
        <taxon>Bacillati</taxon>
        <taxon>Actinomycetota</taxon>
        <taxon>Actinomycetes</taxon>
        <taxon>Micrococcales</taxon>
        <taxon>Microbacteriaceae</taxon>
        <taxon>Microbacterium</taxon>
    </lineage>
</organism>
<reference evidence="1 2" key="1">
    <citation type="submission" date="2015-02" db="EMBL/GenBank/DDBJ databases">
        <title>Draft genome sequences of ten Microbacterium spp. with emphasis on heavy metal contaminated environments.</title>
        <authorList>
            <person name="Corretto E."/>
        </authorList>
    </citation>
    <scope>NUCLEOTIDE SEQUENCE [LARGE SCALE GENOMIC DNA]</scope>
    <source>
        <strain evidence="1 2">DSM 18659</strain>
    </source>
</reference>
<dbReference type="PATRIC" id="fig|400772.4.peg.1011"/>
<evidence type="ECO:0008006" key="3">
    <source>
        <dbReference type="Google" id="ProtNLM"/>
    </source>
</evidence>
<dbReference type="RefSeq" id="WP_045246952.1">
    <property type="nucleotide sequence ID" value="NZ_JYIY01000067.1"/>
</dbReference>
<dbReference type="STRING" id="400772.RR49_00985"/>
<proteinExistence type="predicted"/>
<comment type="caution">
    <text evidence="1">The sequence shown here is derived from an EMBL/GenBank/DDBJ whole genome shotgun (WGS) entry which is preliminary data.</text>
</comment>
<name>A0A0F0LVE0_9MICO</name>
<protein>
    <recommendedName>
        <fullName evidence="3">AbiEi antitoxin C-terminal domain-containing protein</fullName>
    </recommendedName>
</protein>
<sequence length="320" mass="35627">MSVTAFLVPSPVPLEIADDDAPVGRPRDRPGYHRVRRGVYAPQHEWDRLAARERYLTRVHALAAIRPNTVFCMESAAALLGLPLFGEPRRIHAFAPGLRRSTSFGDVTVHTSATARRVDAGGTIAVVDAADTSIDLAHVLPPAFGLAVMDAAIAAHPAASTMRDELQHRLETRVPAHGRRRAEWALGFAVANSESVGESVSRAVISWLGFEAPELQCVFRGEGARDRTDFLWRRASVAGEFDGWDKYPTHDPRAARAAFIAEKRREDRLRRQLRAVVRWEWRDALHPHHLERLLAQAGVPRTDRRRPSLLADVGRNPRST</sequence>
<dbReference type="Proteomes" id="UP000033451">
    <property type="component" value="Unassembled WGS sequence"/>
</dbReference>